<feature type="domain" description="tRNA 2-selenouridine synthase AAA" evidence="1">
    <location>
        <begin position="2"/>
        <end position="136"/>
    </location>
</feature>
<dbReference type="InterPro" id="IPR017582">
    <property type="entry name" value="SelU"/>
</dbReference>
<dbReference type="PANTHER" id="PTHR30401">
    <property type="entry name" value="TRNA 2-SELENOURIDINE SYNTHASE"/>
    <property type="match status" value="1"/>
</dbReference>
<proteinExistence type="predicted"/>
<accession>A0A7S1VUJ8</accession>
<evidence type="ECO:0000259" key="1">
    <source>
        <dbReference type="Pfam" id="PF26341"/>
    </source>
</evidence>
<protein>
    <recommendedName>
        <fullName evidence="1">tRNA 2-selenouridine synthase AAA domain-containing protein</fullName>
    </recommendedName>
</protein>
<gene>
    <name evidence="2" type="ORF">GOCE00092_LOCUS27557</name>
</gene>
<dbReference type="PANTHER" id="PTHR30401:SF0">
    <property type="entry name" value="TRNA 2-SELENOURIDINE SYNTHASE"/>
    <property type="match status" value="1"/>
</dbReference>
<dbReference type="GO" id="GO:0043828">
    <property type="term" value="F:tRNA 2-selenouridine synthase activity"/>
    <property type="evidence" value="ECO:0007669"/>
    <property type="project" value="InterPro"/>
</dbReference>
<sequence>MEKMKKAKLAIVHENMEDRVDVIMQDYVCDLESRFIAVHDGCEELGRKHHREYLSGGMARIANRLGGDRYKKLSTLLNRAFQEQDSTGDVTLYRVWISQLLEQYYDPMYKYQLEKKQDQVVFRGNRAEVTEWAQATKVKGCCVDALS</sequence>
<dbReference type="GO" id="GO:0002098">
    <property type="term" value="P:tRNA wobble uridine modification"/>
    <property type="evidence" value="ECO:0007669"/>
    <property type="project" value="InterPro"/>
</dbReference>
<dbReference type="EMBL" id="HBGK01052352">
    <property type="protein sequence ID" value="CAD9311819.1"/>
    <property type="molecule type" value="Transcribed_RNA"/>
</dbReference>
<organism evidence="2">
    <name type="scientific">Grammatophora oceanica</name>
    <dbReference type="NCBI Taxonomy" id="210454"/>
    <lineage>
        <taxon>Eukaryota</taxon>
        <taxon>Sar</taxon>
        <taxon>Stramenopiles</taxon>
        <taxon>Ochrophyta</taxon>
        <taxon>Bacillariophyta</taxon>
        <taxon>Fragilariophyceae</taxon>
        <taxon>Fragilariophycidae</taxon>
        <taxon>Rhabdonematales</taxon>
        <taxon>Grammatophoraceae</taxon>
        <taxon>Grammatophora</taxon>
    </lineage>
</organism>
<dbReference type="Pfam" id="PF26341">
    <property type="entry name" value="AAA_SelU"/>
    <property type="match status" value="1"/>
</dbReference>
<dbReference type="AlphaFoldDB" id="A0A7S1VUJ8"/>
<reference evidence="2" key="1">
    <citation type="submission" date="2021-01" db="EMBL/GenBank/DDBJ databases">
        <authorList>
            <person name="Corre E."/>
            <person name="Pelletier E."/>
            <person name="Niang G."/>
            <person name="Scheremetjew M."/>
            <person name="Finn R."/>
            <person name="Kale V."/>
            <person name="Holt S."/>
            <person name="Cochrane G."/>
            <person name="Meng A."/>
            <person name="Brown T."/>
            <person name="Cohen L."/>
        </authorList>
    </citation>
    <scope>NUCLEOTIDE SEQUENCE</scope>
    <source>
        <strain evidence="2">CCMP 410</strain>
    </source>
</reference>
<name>A0A7S1VUJ8_9STRA</name>
<dbReference type="InterPro" id="IPR058840">
    <property type="entry name" value="AAA_SelU"/>
</dbReference>
<evidence type="ECO:0000313" key="2">
    <source>
        <dbReference type="EMBL" id="CAD9311819.1"/>
    </source>
</evidence>